<keyword evidence="5 14" id="KW-0479">Metal-binding</keyword>
<feature type="active site" description="Proton acceptor" evidence="14">
    <location>
        <position position="459"/>
    </location>
</feature>
<dbReference type="AlphaFoldDB" id="A0A0C3AV89"/>
<feature type="binding site" evidence="14 15">
    <location>
        <begin position="326"/>
        <end position="328"/>
    </location>
    <ligand>
        <name>NAD(+)</name>
        <dbReference type="ChEBI" id="CHEBI:57540"/>
    </ligand>
</feature>
<dbReference type="GO" id="GO:0003938">
    <property type="term" value="F:IMP dehydrogenase activity"/>
    <property type="evidence" value="ECO:0007669"/>
    <property type="project" value="UniProtKB-UniRule"/>
</dbReference>
<evidence type="ECO:0000256" key="4">
    <source>
        <dbReference type="ARBA" id="ARBA00022490"/>
    </source>
</evidence>
<dbReference type="InterPro" id="IPR005990">
    <property type="entry name" value="IMP_DH"/>
</dbReference>
<evidence type="ECO:0000256" key="14">
    <source>
        <dbReference type="HAMAP-Rule" id="MF_03156"/>
    </source>
</evidence>
<keyword evidence="10 14" id="KW-0520">NAD</keyword>
<comment type="activity regulation">
    <text evidence="14">Mycophenolic acid (MPA) is a non-competitive inhibitor that prevents formation of the closed enzyme conformation by binding to the same site as the amobile flap. In contrast, mizoribine monophosphate (MZP) is a competitive inhibitor that induces the closed conformation. MPA is a potent inhibitor of mammalian IMPDHs but a poor inhibitor of the bacterial enzymes. MZP is a more potent inhibitor of bacterial IMPDH.</text>
</comment>
<dbReference type="PROSITE" id="PS00487">
    <property type="entry name" value="IMP_DH_GMP_RED"/>
    <property type="match status" value="1"/>
</dbReference>
<dbReference type="FunCoup" id="A0A0C3AV89">
    <property type="interactions" value="309"/>
</dbReference>
<evidence type="ECO:0000256" key="19">
    <source>
        <dbReference type="RuleBase" id="RU003928"/>
    </source>
</evidence>
<dbReference type="PIRSF" id="PIRSF000130">
    <property type="entry name" value="IMPDH"/>
    <property type="match status" value="1"/>
</dbReference>
<dbReference type="InterPro" id="IPR001093">
    <property type="entry name" value="IMP_DH_GMPRt"/>
</dbReference>
<dbReference type="Proteomes" id="UP000054166">
    <property type="component" value="Unassembled WGS sequence"/>
</dbReference>
<feature type="region of interest" description="Disordered" evidence="20">
    <location>
        <begin position="421"/>
        <end position="455"/>
    </location>
</feature>
<dbReference type="HOGENOM" id="CLU_022552_2_1_1"/>
<dbReference type="HAMAP" id="MF_01964">
    <property type="entry name" value="IMPDH"/>
    <property type="match status" value="1"/>
</dbReference>
<dbReference type="EMBL" id="KN833020">
    <property type="protein sequence ID" value="KIM77898.1"/>
    <property type="molecule type" value="Genomic_DNA"/>
</dbReference>
<feature type="binding site" evidence="14 15">
    <location>
        <begin position="276"/>
        <end position="278"/>
    </location>
    <ligand>
        <name>NAD(+)</name>
        <dbReference type="ChEBI" id="CHEBI:57540"/>
    </ligand>
</feature>
<evidence type="ECO:0000256" key="1">
    <source>
        <dbReference type="ARBA" id="ARBA00001958"/>
    </source>
</evidence>
<comment type="subunit">
    <text evidence="13">Homotetramer. Seems to be able to form heterotetramers composed from more than 1 of the 3 IMPDH gene products (IMD2-4).</text>
</comment>
<keyword evidence="11 17" id="KW-0129">CBS domain</keyword>
<dbReference type="Gene3D" id="3.20.20.70">
    <property type="entry name" value="Aldolase class I"/>
    <property type="match status" value="1"/>
</dbReference>
<feature type="compositionally biased region" description="Polar residues" evidence="20">
    <location>
        <begin position="425"/>
        <end position="434"/>
    </location>
</feature>
<evidence type="ECO:0000256" key="6">
    <source>
        <dbReference type="ARBA" id="ARBA00022749"/>
    </source>
</evidence>
<dbReference type="InterPro" id="IPR046342">
    <property type="entry name" value="CBS_dom_sf"/>
</dbReference>
<evidence type="ECO:0000256" key="8">
    <source>
        <dbReference type="ARBA" id="ARBA00022958"/>
    </source>
</evidence>
<dbReference type="CDD" id="cd00381">
    <property type="entry name" value="IMPDH"/>
    <property type="match status" value="1"/>
</dbReference>
<evidence type="ECO:0000256" key="9">
    <source>
        <dbReference type="ARBA" id="ARBA00023002"/>
    </source>
</evidence>
<evidence type="ECO:0000256" key="10">
    <source>
        <dbReference type="ARBA" id="ARBA00023027"/>
    </source>
</evidence>
<evidence type="ECO:0000313" key="23">
    <source>
        <dbReference type="Proteomes" id="UP000054166"/>
    </source>
</evidence>
<dbReference type="SUPFAM" id="SSF51412">
    <property type="entry name" value="Inosine monophosphate dehydrogenase (IMPDH)"/>
    <property type="match status" value="1"/>
</dbReference>
<feature type="binding site" evidence="14">
    <location>
        <position position="471"/>
    </location>
    <ligand>
        <name>IMP</name>
        <dbReference type="ChEBI" id="CHEBI:58053"/>
    </ligand>
</feature>
<dbReference type="GO" id="GO:0005737">
    <property type="term" value="C:cytoplasm"/>
    <property type="evidence" value="ECO:0007669"/>
    <property type="project" value="UniProtKB-SubCell"/>
</dbReference>
<feature type="active site" description="Thioimidate intermediate" evidence="14">
    <location>
        <position position="333"/>
    </location>
</feature>
<dbReference type="FunFam" id="3.20.20.70:FF:000007">
    <property type="entry name" value="Chromosome 19 SCAF14664, whole genome shotgun sequence"/>
    <property type="match status" value="1"/>
</dbReference>
<dbReference type="STRING" id="765440.A0A0C3AV89"/>
<accession>A0A0C3AV89</accession>
<evidence type="ECO:0000256" key="7">
    <source>
        <dbReference type="ARBA" id="ARBA00022755"/>
    </source>
</evidence>
<dbReference type="SMART" id="SM01240">
    <property type="entry name" value="IMPDH"/>
    <property type="match status" value="1"/>
</dbReference>
<feature type="binding site" evidence="14">
    <location>
        <begin position="389"/>
        <end position="390"/>
    </location>
    <ligand>
        <name>IMP</name>
        <dbReference type="ChEBI" id="CHEBI:58053"/>
    </ligand>
</feature>
<evidence type="ECO:0000256" key="16">
    <source>
        <dbReference type="PIRSR" id="PIRSR000130-4"/>
    </source>
</evidence>
<reference evidence="23" key="2">
    <citation type="submission" date="2015-01" db="EMBL/GenBank/DDBJ databases">
        <title>Evolutionary Origins and Diversification of the Mycorrhizal Mutualists.</title>
        <authorList>
            <consortium name="DOE Joint Genome Institute"/>
            <consortium name="Mycorrhizal Genomics Consortium"/>
            <person name="Kohler A."/>
            <person name="Kuo A."/>
            <person name="Nagy L.G."/>
            <person name="Floudas D."/>
            <person name="Copeland A."/>
            <person name="Barry K.W."/>
            <person name="Cichocki N."/>
            <person name="Veneault-Fourrey C."/>
            <person name="LaButti K."/>
            <person name="Lindquist E.A."/>
            <person name="Lipzen A."/>
            <person name="Lundell T."/>
            <person name="Morin E."/>
            <person name="Murat C."/>
            <person name="Riley R."/>
            <person name="Ohm R."/>
            <person name="Sun H."/>
            <person name="Tunlid A."/>
            <person name="Henrissat B."/>
            <person name="Grigoriev I.V."/>
            <person name="Hibbett D.S."/>
            <person name="Martin F."/>
        </authorList>
    </citation>
    <scope>NUCLEOTIDE SEQUENCE [LARGE SCALE GENOMIC DNA]</scope>
    <source>
        <strain evidence="23">F 1598</strain>
    </source>
</reference>
<evidence type="ECO:0000256" key="17">
    <source>
        <dbReference type="PROSITE-ProRule" id="PRU00703"/>
    </source>
</evidence>
<evidence type="ECO:0000256" key="2">
    <source>
        <dbReference type="ARBA" id="ARBA00004496"/>
    </source>
</evidence>
<sequence>MLCLDPSAALDELLHYSRSDGLSARDLMDSTLHGGLTYNDFLLLPGKIDFPASEVVTESRITKKVVLKTPFMSSPMDTVTEGEMAIAMALLGGIGVIHHNQSPAAQAAMVRAVKRHENGFITDPVVFAPSHLVEDVLDIKRRLGFCGIPITDTGKLGGKLVGIVTSRDVQFQSSSTSLSDVMTTSLVTASEGVSLLEANDILRDSKKGKLPIVDKDGRLVSLLARSDLLKNQTYPLASKNPHSKQLYAAAAIGTRPADKERLSLLVDAGLDIVVLDSSQGNSVFQVEMIQWIKQTYPTLEVIAGNVVTREQAANLIAAGADGLRVGMGSGSICITQEVMAVGRPQATAVYAVSEFASKFGVPVIADGGVGNVGHIVKALALGASAVMMGGLLAGTTEAPGEYFYHEGKRVKAYRGMGSLEAMEQGKSTTSSAQANGRPGSSKYAPQSTSTPHENAATTRYFSESSAVKVAQGVSGDVQDKGSVKAFLPYLYVGVQHSFQDLGVKNIGELRTAVEEGRVRFELRTASAQVEGGVHGLNSYTKRLYSN</sequence>
<keyword evidence="8 14" id="KW-0630">Potassium</keyword>
<dbReference type="InterPro" id="IPR015875">
    <property type="entry name" value="IMP_DH/GMP_Rdtase_CS"/>
</dbReference>
<dbReference type="GO" id="GO:0006183">
    <property type="term" value="P:GTP biosynthetic process"/>
    <property type="evidence" value="ECO:0007669"/>
    <property type="project" value="TreeGrafter"/>
</dbReference>
<evidence type="ECO:0000256" key="15">
    <source>
        <dbReference type="PIRSR" id="PIRSR000130-3"/>
    </source>
</evidence>
<feature type="binding site" evidence="14">
    <location>
        <begin position="366"/>
        <end position="368"/>
    </location>
    <ligand>
        <name>IMP</name>
        <dbReference type="ChEBI" id="CHEBI:58053"/>
    </ligand>
</feature>
<dbReference type="CDD" id="cd04601">
    <property type="entry name" value="CBS_pair_IMPDH"/>
    <property type="match status" value="1"/>
</dbReference>
<dbReference type="GO" id="GO:0046872">
    <property type="term" value="F:metal ion binding"/>
    <property type="evidence" value="ECO:0007669"/>
    <property type="project" value="UniProtKB-UniRule"/>
</dbReference>
<feature type="binding site" evidence="14">
    <location>
        <position position="526"/>
    </location>
    <ligand>
        <name>K(+)</name>
        <dbReference type="ChEBI" id="CHEBI:29103"/>
        <note>ligand shared between two tetrameric partners</note>
    </ligand>
</feature>
<comment type="subcellular location">
    <subcellularLocation>
        <location evidence="2 14">Cytoplasm</location>
    </subcellularLocation>
</comment>
<reference evidence="22 23" key="1">
    <citation type="submission" date="2014-04" db="EMBL/GenBank/DDBJ databases">
        <authorList>
            <consortium name="DOE Joint Genome Institute"/>
            <person name="Kuo A."/>
            <person name="Tarkka M."/>
            <person name="Buscot F."/>
            <person name="Kohler A."/>
            <person name="Nagy L.G."/>
            <person name="Floudas D."/>
            <person name="Copeland A."/>
            <person name="Barry K.W."/>
            <person name="Cichocki N."/>
            <person name="Veneault-Fourrey C."/>
            <person name="LaButti K."/>
            <person name="Lindquist E.A."/>
            <person name="Lipzen A."/>
            <person name="Lundell T."/>
            <person name="Morin E."/>
            <person name="Murat C."/>
            <person name="Sun H."/>
            <person name="Tunlid A."/>
            <person name="Henrissat B."/>
            <person name="Grigoriev I.V."/>
            <person name="Hibbett D.S."/>
            <person name="Martin F."/>
            <person name="Nordberg H.P."/>
            <person name="Cantor M.N."/>
            <person name="Hua S.X."/>
        </authorList>
    </citation>
    <scope>NUCLEOTIDE SEQUENCE [LARGE SCALE GENOMIC DNA]</scope>
    <source>
        <strain evidence="22 23">F 1598</strain>
    </source>
</reference>
<feature type="binding site" description="in other chain" evidence="14 16">
    <location>
        <position position="328"/>
    </location>
    <ligand>
        <name>K(+)</name>
        <dbReference type="ChEBI" id="CHEBI:29103"/>
        <note>ligand shared between two tetrameric partners</note>
    </ligand>
</feature>
<evidence type="ECO:0000256" key="11">
    <source>
        <dbReference type="ARBA" id="ARBA00023122"/>
    </source>
</evidence>
<comment type="similarity">
    <text evidence="3 14 18">Belongs to the IMPDH/GMPR family.</text>
</comment>
<keyword evidence="7 14" id="KW-0658">Purine biosynthesis</keyword>
<dbReference type="SMART" id="SM00116">
    <property type="entry name" value="CBS"/>
    <property type="match status" value="2"/>
</dbReference>
<dbReference type="OrthoDB" id="416622at2759"/>
<evidence type="ECO:0000256" key="18">
    <source>
        <dbReference type="RuleBase" id="RU003927"/>
    </source>
</evidence>
<dbReference type="Pfam" id="PF00571">
    <property type="entry name" value="CBS"/>
    <property type="match status" value="2"/>
</dbReference>
<comment type="catalytic activity">
    <reaction evidence="12 14 19">
        <text>IMP + NAD(+) + H2O = XMP + NADH + H(+)</text>
        <dbReference type="Rhea" id="RHEA:11708"/>
        <dbReference type="ChEBI" id="CHEBI:15377"/>
        <dbReference type="ChEBI" id="CHEBI:15378"/>
        <dbReference type="ChEBI" id="CHEBI:57464"/>
        <dbReference type="ChEBI" id="CHEBI:57540"/>
        <dbReference type="ChEBI" id="CHEBI:57945"/>
        <dbReference type="ChEBI" id="CHEBI:58053"/>
        <dbReference type="EC" id="1.1.1.205"/>
    </reaction>
</comment>
<keyword evidence="9 14" id="KW-0560">Oxidoreductase</keyword>
<organism evidence="22 23">
    <name type="scientific">Piloderma croceum (strain F 1598)</name>
    <dbReference type="NCBI Taxonomy" id="765440"/>
    <lineage>
        <taxon>Eukaryota</taxon>
        <taxon>Fungi</taxon>
        <taxon>Dikarya</taxon>
        <taxon>Basidiomycota</taxon>
        <taxon>Agaricomycotina</taxon>
        <taxon>Agaricomycetes</taxon>
        <taxon>Agaricomycetidae</taxon>
        <taxon>Atheliales</taxon>
        <taxon>Atheliaceae</taxon>
        <taxon>Piloderma</taxon>
    </lineage>
</organism>
<evidence type="ECO:0000256" key="3">
    <source>
        <dbReference type="ARBA" id="ARBA00005502"/>
    </source>
</evidence>
<feature type="domain" description="CBS" evidence="21">
    <location>
        <begin position="120"/>
        <end position="181"/>
    </location>
</feature>
<gene>
    <name evidence="22" type="ORF">PILCRDRAFT_824885</name>
</gene>
<feature type="binding site" description="in other chain" evidence="14 16">
    <location>
        <position position="333"/>
    </location>
    <ligand>
        <name>K(+)</name>
        <dbReference type="ChEBI" id="CHEBI:29103"/>
        <note>ligand shared between two tetrameric partners</note>
    </ligand>
</feature>
<feature type="domain" description="CBS" evidence="21">
    <location>
        <begin position="182"/>
        <end position="238"/>
    </location>
</feature>
<keyword evidence="6 14" id="KW-0332">GMP biosynthesis</keyword>
<dbReference type="GO" id="GO:0000166">
    <property type="term" value="F:nucleotide binding"/>
    <property type="evidence" value="ECO:0007669"/>
    <property type="project" value="UniProtKB-UniRule"/>
</dbReference>
<feature type="compositionally biased region" description="Polar residues" evidence="20">
    <location>
        <begin position="443"/>
        <end position="455"/>
    </location>
</feature>
<dbReference type="UniPathway" id="UPA00601">
    <property type="reaction ID" value="UER00295"/>
</dbReference>
<dbReference type="NCBIfam" id="TIGR01302">
    <property type="entry name" value="IMP_dehydrog"/>
    <property type="match status" value="1"/>
</dbReference>
<feature type="binding site" evidence="14">
    <location>
        <begin position="413"/>
        <end position="417"/>
    </location>
    <ligand>
        <name>IMP</name>
        <dbReference type="ChEBI" id="CHEBI:58053"/>
    </ligand>
</feature>
<protein>
    <recommendedName>
        <fullName evidence="14 19">Inosine-5'-monophosphate dehydrogenase</fullName>
        <shortName evidence="14">IMP dehydrogenase</shortName>
        <shortName evidence="14">IMPD</shortName>
        <shortName evidence="14">IMPDH</shortName>
        <ecNumber evidence="14 19">1.1.1.205</ecNumber>
    </recommendedName>
</protein>
<dbReference type="InParanoid" id="A0A0C3AV89"/>
<dbReference type="PROSITE" id="PS51371">
    <property type="entry name" value="CBS"/>
    <property type="match status" value="2"/>
</dbReference>
<dbReference type="GO" id="GO:0006177">
    <property type="term" value="P:GMP biosynthetic process"/>
    <property type="evidence" value="ECO:0007669"/>
    <property type="project" value="UniProtKB-UniRule"/>
</dbReference>
<comment type="function">
    <text evidence="14">Catalyzes the conversion of inosine 5'-phosphate (IMP) to xanthosine 5'-phosphate (XMP), the first committed and rate-limiting step in the de novo synthesis of guanine nucleotides, and therefore plays an important role in the regulation of cell growth.</text>
</comment>
<evidence type="ECO:0000256" key="12">
    <source>
        <dbReference type="ARBA" id="ARBA00048028"/>
    </source>
</evidence>
<dbReference type="PANTHER" id="PTHR11911:SF111">
    <property type="entry name" value="INOSINE-5'-MONOPHOSPHATE DEHYDROGENASE"/>
    <property type="match status" value="1"/>
</dbReference>
<keyword evidence="23" id="KW-1185">Reference proteome</keyword>
<evidence type="ECO:0000256" key="13">
    <source>
        <dbReference type="ARBA" id="ARBA00062187"/>
    </source>
</evidence>
<evidence type="ECO:0000313" key="22">
    <source>
        <dbReference type="EMBL" id="KIM77898.1"/>
    </source>
</evidence>
<dbReference type="SUPFAM" id="SSF54631">
    <property type="entry name" value="CBS-domain pair"/>
    <property type="match status" value="1"/>
</dbReference>
<dbReference type="EC" id="1.1.1.205" evidence="14 19"/>
<dbReference type="PANTHER" id="PTHR11911">
    <property type="entry name" value="INOSINE-5-MONOPHOSPHATE DEHYDROGENASE RELATED"/>
    <property type="match status" value="1"/>
</dbReference>
<dbReference type="InterPro" id="IPR013785">
    <property type="entry name" value="Aldolase_TIM"/>
</dbReference>
<feature type="binding site" evidence="14">
    <location>
        <position position="331"/>
    </location>
    <ligand>
        <name>IMP</name>
        <dbReference type="ChEBI" id="CHEBI:58053"/>
    </ligand>
</feature>
<dbReference type="Pfam" id="PF00478">
    <property type="entry name" value="IMPDH"/>
    <property type="match status" value="1"/>
</dbReference>
<feature type="binding site" description="in other chain" evidence="14 16">
    <location>
        <position position="330"/>
    </location>
    <ligand>
        <name>K(+)</name>
        <dbReference type="ChEBI" id="CHEBI:29103"/>
        <note>ligand shared between two tetrameric partners</note>
    </ligand>
</feature>
<comment type="cofactor">
    <cofactor evidence="1 14">
        <name>K(+)</name>
        <dbReference type="ChEBI" id="CHEBI:29103"/>
    </cofactor>
</comment>
<comment type="pathway">
    <text evidence="14 19">Purine metabolism; XMP biosynthesis via de novo pathway; XMP from IMP: step 1/1.</text>
</comment>
<evidence type="ECO:0000256" key="20">
    <source>
        <dbReference type="SAM" id="MobiDB-lite"/>
    </source>
</evidence>
<dbReference type="InterPro" id="IPR000644">
    <property type="entry name" value="CBS_dom"/>
</dbReference>
<evidence type="ECO:0000256" key="5">
    <source>
        <dbReference type="ARBA" id="ARBA00022723"/>
    </source>
</evidence>
<keyword evidence="4 14" id="KW-0963">Cytoplasm</keyword>
<comment type="caution">
    <text evidence="14">Lacks conserved residue(s) required for the propagation of feature annotation.</text>
</comment>
<evidence type="ECO:0000259" key="21">
    <source>
        <dbReference type="PROSITE" id="PS51371"/>
    </source>
</evidence>
<proteinExistence type="inferred from homology"/>
<name>A0A0C3AV89_PILCF</name>